<dbReference type="RefSeq" id="YP_008126565.1">
    <property type="nucleotide sequence ID" value="NC_021537.1"/>
</dbReference>
<evidence type="ECO:0000256" key="1">
    <source>
        <dbReference type="SAM" id="MobiDB-lite"/>
    </source>
</evidence>
<proteinExistence type="predicted"/>
<dbReference type="InterPro" id="IPR010995">
    <property type="entry name" value="DNA_repair_Rad51/TF_NusA_a-hlx"/>
</dbReference>
<dbReference type="SUPFAM" id="SSF47794">
    <property type="entry name" value="Rad51 N-terminal domain-like"/>
    <property type="match status" value="1"/>
</dbReference>
<dbReference type="OrthoDB" id="39796at10239"/>
<dbReference type="Gene3D" id="1.10.150.20">
    <property type="entry name" value="5' to 3' exonuclease, C-terminal subdomain"/>
    <property type="match status" value="1"/>
</dbReference>
<dbReference type="GO" id="GO:0000166">
    <property type="term" value="F:nucleotide binding"/>
    <property type="evidence" value="ECO:0007669"/>
    <property type="project" value="InterPro"/>
</dbReference>
<gene>
    <name evidence="2" type="ORF">HALG_00030</name>
</gene>
<accession>R9TLU1</accession>
<name>R9TLU1_9CAUD</name>
<feature type="compositionally biased region" description="Basic and acidic residues" evidence="1">
    <location>
        <begin position="172"/>
        <end position="196"/>
    </location>
</feature>
<dbReference type="Proteomes" id="UP000202528">
    <property type="component" value="Segment"/>
</dbReference>
<evidence type="ECO:0000313" key="2">
    <source>
        <dbReference type="EMBL" id="AGN33818.1"/>
    </source>
</evidence>
<feature type="region of interest" description="Disordered" evidence="1">
    <location>
        <begin position="170"/>
        <end position="196"/>
    </location>
</feature>
<evidence type="ECO:0000313" key="3">
    <source>
        <dbReference type="Proteomes" id="UP000202528"/>
    </source>
</evidence>
<keyword evidence="3" id="KW-1185">Reference proteome</keyword>
<protein>
    <recommendedName>
        <fullName evidence="4">Helix-hairpin-helix domain-containing protein</fullName>
    </recommendedName>
</protein>
<dbReference type="EMBL" id="HQ332141">
    <property type="protein sequence ID" value="AGN33818.1"/>
    <property type="molecule type" value="Genomic_DNA"/>
</dbReference>
<organism evidence="2 3">
    <name type="scientific">Halorubrum virus CGphi46</name>
    <dbReference type="NCBI Taxonomy" id="754066"/>
    <lineage>
        <taxon>Viruses</taxon>
        <taxon>Duplodnaviria</taxon>
        <taxon>Heunggongvirae</taxon>
        <taxon>Uroviricota</taxon>
        <taxon>Caudoviricetes</taxon>
        <taxon>Kirjokansivirales</taxon>
        <taxon>Graaviviridae</taxon>
        <taxon>Seejivirus</taxon>
        <taxon>Seejivirus salhabitans</taxon>
    </lineage>
</organism>
<dbReference type="Pfam" id="PF14520">
    <property type="entry name" value="HHH_5"/>
    <property type="match status" value="1"/>
</dbReference>
<reference evidence="2 3" key="1">
    <citation type="submission" date="2010-09" db="EMBL/GenBank/DDBJ databases">
        <title>The Genome Sequence of Halorubrum phage CGphi46.</title>
        <authorList>
            <consortium name="The Broad Institute Genome Sequencing Platform"/>
            <person name="Henn M.R."/>
            <person name="Dillon J."/>
            <person name="Levin J."/>
            <person name="Malboeuf C."/>
            <person name="Casali M."/>
            <person name="Russ C."/>
            <person name="Lennon N."/>
            <person name="Chapman S.B."/>
            <person name="Erlich R."/>
            <person name="Young S.K."/>
            <person name="Yandava C."/>
            <person name="Zeng Q."/>
            <person name="Fitzgerald M.F."/>
            <person name="Alvarado L."/>
            <person name="Anderson S."/>
            <person name="Berlin A."/>
            <person name="Chen Z."/>
            <person name="Freedman E."/>
            <person name="Gellesch M."/>
            <person name="Goldberg J."/>
            <person name="Green L."/>
            <person name="Griggs A."/>
            <person name="Gujja S."/>
            <person name="Heilman E."/>
            <person name="Heiman D."/>
            <person name="Hollinger A."/>
            <person name="Howarth C."/>
            <person name="Larson L."/>
            <person name="Mehta T."/>
            <person name="Neiman D."/>
            <person name="Pearson M."/>
            <person name="Roberts A."/>
            <person name="Ryan E."/>
            <person name="Saif S."/>
            <person name="Shea T."/>
            <person name="Shenoy N."/>
            <person name="Sisk P."/>
            <person name="Stolte C."/>
            <person name="Sykes S."/>
            <person name="White J."/>
            <person name="Haas B."/>
            <person name="Nusbaum C."/>
            <person name="Birren B."/>
        </authorList>
    </citation>
    <scope>NUCLEOTIDE SEQUENCE [LARGE SCALE GENOMIC DNA]</scope>
    <source>
        <strain evidence="2 3">CGphi46</strain>
    </source>
</reference>
<evidence type="ECO:0008006" key="4">
    <source>
        <dbReference type="Google" id="ProtNLM"/>
    </source>
</evidence>
<dbReference type="KEGG" id="vg:16045704"/>
<dbReference type="GeneID" id="16045704"/>
<sequence length="196" mass="21361">MRNTAPVVDLLADAEGIGASTISRLEADGIETVADLHAADRERLTAIPYVSDRRAKELQSLAAEVYTDPREVVLNAELGDRLSLDLWTTPYPVIATSDPTEWHSAAGGTWQTRRIRIADSPTADGRTEYDLVAGAEGVYLTGGCYEAEPVTDAVFDGAVQNSTLVQLQVEQGKVDTESDRPEGDDTWRQYHQRGEA</sequence>